<feature type="transmembrane region" description="Helical" evidence="1">
    <location>
        <begin position="23"/>
        <end position="44"/>
    </location>
</feature>
<evidence type="ECO:0000313" key="2">
    <source>
        <dbReference type="EMBL" id="JAH98894.1"/>
    </source>
</evidence>
<reference evidence="2" key="2">
    <citation type="journal article" date="2015" name="Fish Shellfish Immunol.">
        <title>Early steps in the European eel (Anguilla anguilla)-Vibrio vulnificus interaction in the gills: Role of the RtxA13 toxin.</title>
        <authorList>
            <person name="Callol A."/>
            <person name="Pajuelo D."/>
            <person name="Ebbesson L."/>
            <person name="Teles M."/>
            <person name="MacKenzie S."/>
            <person name="Amaro C."/>
        </authorList>
    </citation>
    <scope>NUCLEOTIDE SEQUENCE</scope>
</reference>
<dbReference type="AlphaFoldDB" id="A0A0E9X8G6"/>
<keyword evidence="1" id="KW-0472">Membrane</keyword>
<reference evidence="2" key="1">
    <citation type="submission" date="2014-11" db="EMBL/GenBank/DDBJ databases">
        <authorList>
            <person name="Amaro Gonzalez C."/>
        </authorList>
    </citation>
    <scope>NUCLEOTIDE SEQUENCE</scope>
</reference>
<accession>A0A0E9X8G6</accession>
<sequence>MYCNVKLYICNVYIILQDVFPKMWLLLLLSCVRVFCISQTYIYFQVGSIFWMMCLHDSLFHLKEEYPTLCTG</sequence>
<keyword evidence="1" id="KW-1133">Transmembrane helix</keyword>
<protein>
    <submittedName>
        <fullName evidence="2">Uncharacterized protein</fullName>
    </submittedName>
</protein>
<name>A0A0E9X8G6_ANGAN</name>
<dbReference type="EMBL" id="GBXM01009683">
    <property type="protein sequence ID" value="JAH98894.1"/>
    <property type="molecule type" value="Transcribed_RNA"/>
</dbReference>
<organism evidence="2">
    <name type="scientific">Anguilla anguilla</name>
    <name type="common">European freshwater eel</name>
    <name type="synonym">Muraena anguilla</name>
    <dbReference type="NCBI Taxonomy" id="7936"/>
    <lineage>
        <taxon>Eukaryota</taxon>
        <taxon>Metazoa</taxon>
        <taxon>Chordata</taxon>
        <taxon>Craniata</taxon>
        <taxon>Vertebrata</taxon>
        <taxon>Euteleostomi</taxon>
        <taxon>Actinopterygii</taxon>
        <taxon>Neopterygii</taxon>
        <taxon>Teleostei</taxon>
        <taxon>Anguilliformes</taxon>
        <taxon>Anguillidae</taxon>
        <taxon>Anguilla</taxon>
    </lineage>
</organism>
<keyword evidence="1" id="KW-0812">Transmembrane</keyword>
<proteinExistence type="predicted"/>
<evidence type="ECO:0000256" key="1">
    <source>
        <dbReference type="SAM" id="Phobius"/>
    </source>
</evidence>